<dbReference type="SUPFAM" id="SSF51905">
    <property type="entry name" value="FAD/NAD(P)-binding domain"/>
    <property type="match status" value="1"/>
</dbReference>
<keyword evidence="5" id="KW-0472">Membrane</keyword>
<dbReference type="Gene3D" id="3.90.700.10">
    <property type="entry name" value="Succinate dehydrogenase/fumarate reductase flavoprotein, catalytic domain"/>
    <property type="match status" value="1"/>
</dbReference>
<gene>
    <name evidence="7" type="primary">ifcA_4</name>
    <name evidence="7" type="ORF">SPACI_023050</name>
</gene>
<dbReference type="InterPro" id="IPR006311">
    <property type="entry name" value="TAT_signal"/>
</dbReference>
<proteinExistence type="predicted"/>
<evidence type="ECO:0000313" key="8">
    <source>
        <dbReference type="Proteomes" id="UP000216052"/>
    </source>
</evidence>
<dbReference type="PANTHER" id="PTHR43400">
    <property type="entry name" value="FUMARATE REDUCTASE"/>
    <property type="match status" value="1"/>
</dbReference>
<dbReference type="InterPro" id="IPR027477">
    <property type="entry name" value="Succ_DH/fumarate_Rdtase_cat_sf"/>
</dbReference>
<dbReference type="SUPFAM" id="SSF56425">
    <property type="entry name" value="Succinate dehydrogenase/fumarate reductase flavoprotein, catalytic domain"/>
    <property type="match status" value="1"/>
</dbReference>
<keyword evidence="8" id="KW-1185">Reference proteome</keyword>
<organism evidence="7 8">
    <name type="scientific">Sporomusa acidovorans (strain ATCC 49682 / DSM 3132 / Mol)</name>
    <dbReference type="NCBI Taxonomy" id="1123286"/>
    <lineage>
        <taxon>Bacteria</taxon>
        <taxon>Bacillati</taxon>
        <taxon>Bacillota</taxon>
        <taxon>Negativicutes</taxon>
        <taxon>Selenomonadales</taxon>
        <taxon>Sporomusaceae</taxon>
        <taxon>Sporomusa</taxon>
    </lineage>
</organism>
<dbReference type="EC" id="1.3.5.1" evidence="7"/>
<dbReference type="PROSITE" id="PS51318">
    <property type="entry name" value="TAT"/>
    <property type="match status" value="1"/>
</dbReference>
<keyword evidence="3" id="KW-0274">FAD</keyword>
<dbReference type="GO" id="GO:0008177">
    <property type="term" value="F:succinate dehydrogenase (quinone) activity"/>
    <property type="evidence" value="ECO:0007669"/>
    <property type="project" value="UniProtKB-EC"/>
</dbReference>
<dbReference type="Pfam" id="PF00890">
    <property type="entry name" value="FAD_binding_2"/>
    <property type="match status" value="1"/>
</dbReference>
<name>A0ABZ3J1L3_SPOA4</name>
<protein>
    <submittedName>
        <fullName evidence="7">Fumarate reductase flavoprotein subunit</fullName>
        <ecNumber evidence="7">1.3.5.1</ecNumber>
    </submittedName>
</protein>
<feature type="transmembrane region" description="Helical" evidence="5">
    <location>
        <begin position="20"/>
        <end position="39"/>
    </location>
</feature>
<sequence length="581" mass="63627">MKDNGMNETKTKNQLNRRNFLKCTAAVAAGVMSAGLITGCSKKADVLKNPPEPIKLDGWLGQAPEIADSQIKQTMEADVVIVGAGVAGLHAARAASEAGASVIVVEKAKIYQVRSGQYGVIDSKVQKSFGIKIDKNTVILENMKQMGYRADQRMWKYWADHSGEAFDWLLELAPDLAVLPEDALSYVDNKLNLLMMHFPAPAGYNQAEENSPTWPTVMSFVPNQNMIMERVYQKCLDQGCKFLFSTKGEKLIRPDNQGRVQGVICQDVKGTYGKILARKAVILATGDYGNNKEMMTYFVPWAADCMNVFPNRDAKGKPTNTGDGHKMGAWIGGKIEDGPHAPMVHTLGGPLGVDAFFLTNIEGKRFVNEDLGGQQLSCALYRQPENFGWQIFDDKWPEQLEQMGVSHGAVNHCVAADKNPKLKDAQWSLGRTAYTSREDLLKTEGLVIADSITELIGKLGLDAKAQETLLQSIKRYNQLCYKGVDEDFGKTSKRLFPIETAPFYAGQMRAGALLVNMGGLTCDPETGNVLDKKYKRIEGLYAIGNVSGGRFLGDYPVVTAGTSHGFALTYGRLVGSLVAKL</sequence>
<evidence type="ECO:0000256" key="1">
    <source>
        <dbReference type="ARBA" id="ARBA00001974"/>
    </source>
</evidence>
<evidence type="ECO:0000256" key="2">
    <source>
        <dbReference type="ARBA" id="ARBA00022630"/>
    </source>
</evidence>
<dbReference type="InterPro" id="IPR019546">
    <property type="entry name" value="TAT_signal_bac_arc"/>
</dbReference>
<evidence type="ECO:0000259" key="6">
    <source>
        <dbReference type="Pfam" id="PF00890"/>
    </source>
</evidence>
<dbReference type="InterPro" id="IPR003953">
    <property type="entry name" value="FAD-dep_OxRdtase_2_FAD-bd"/>
</dbReference>
<comment type="cofactor">
    <cofactor evidence="1">
        <name>FAD</name>
        <dbReference type="ChEBI" id="CHEBI:57692"/>
    </cofactor>
</comment>
<dbReference type="EMBL" id="CP155571">
    <property type="protein sequence ID" value="XFO72259.1"/>
    <property type="molecule type" value="Genomic_DNA"/>
</dbReference>
<dbReference type="PANTHER" id="PTHR43400:SF10">
    <property type="entry name" value="3-OXOSTEROID 1-DEHYDROGENASE"/>
    <property type="match status" value="1"/>
</dbReference>
<dbReference type="InterPro" id="IPR050315">
    <property type="entry name" value="FAD-oxidoreductase_2"/>
</dbReference>
<reference evidence="7" key="1">
    <citation type="submission" date="2024-05" db="EMBL/GenBank/DDBJ databases">
        <title>Isolation and characterization of Sporomusa carbonis sp. nov., a carboxydotrophic hydrogenogen in the genus of Sporomusa isolated from a charcoal burning pile.</title>
        <authorList>
            <person name="Boeer T."/>
            <person name="Rosenbaum F."/>
            <person name="Eysell L."/>
            <person name="Mueller V."/>
            <person name="Daniel R."/>
            <person name="Poehlein A."/>
        </authorList>
    </citation>
    <scope>NUCLEOTIDE SEQUENCE [LARGE SCALE GENOMIC DNA]</scope>
    <source>
        <strain evidence="7">DSM 3132</strain>
    </source>
</reference>
<keyword evidence="4 7" id="KW-0560">Oxidoreductase</keyword>
<dbReference type="RefSeq" id="WP_245692880.1">
    <property type="nucleotide sequence ID" value="NZ_CP155571.1"/>
</dbReference>
<keyword evidence="5" id="KW-1133">Transmembrane helix</keyword>
<accession>A0ABZ3J1L3</accession>
<evidence type="ECO:0000313" key="7">
    <source>
        <dbReference type="EMBL" id="XFO72259.1"/>
    </source>
</evidence>
<dbReference type="InterPro" id="IPR036188">
    <property type="entry name" value="FAD/NAD-bd_sf"/>
</dbReference>
<dbReference type="Proteomes" id="UP000216052">
    <property type="component" value="Chromosome"/>
</dbReference>
<keyword evidence="5" id="KW-0812">Transmembrane</keyword>
<dbReference type="Pfam" id="PF10518">
    <property type="entry name" value="TAT_signal"/>
    <property type="match status" value="1"/>
</dbReference>
<feature type="domain" description="FAD-dependent oxidoreductase 2 FAD-binding" evidence="6">
    <location>
        <begin position="78"/>
        <end position="553"/>
    </location>
</feature>
<evidence type="ECO:0000256" key="4">
    <source>
        <dbReference type="ARBA" id="ARBA00023002"/>
    </source>
</evidence>
<evidence type="ECO:0000256" key="3">
    <source>
        <dbReference type="ARBA" id="ARBA00022827"/>
    </source>
</evidence>
<evidence type="ECO:0000256" key="5">
    <source>
        <dbReference type="SAM" id="Phobius"/>
    </source>
</evidence>
<keyword evidence="2" id="KW-0285">Flavoprotein</keyword>
<dbReference type="Gene3D" id="3.50.50.60">
    <property type="entry name" value="FAD/NAD(P)-binding domain"/>
    <property type="match status" value="1"/>
</dbReference>